<proteinExistence type="predicted"/>
<accession>A0A2M8PAD4</accession>
<comment type="caution">
    <text evidence="2">The sequence shown here is derived from an EMBL/GenBank/DDBJ whole genome shotgun (WGS) entry which is preliminary data.</text>
</comment>
<evidence type="ECO:0000313" key="2">
    <source>
        <dbReference type="EMBL" id="PJF34514.1"/>
    </source>
</evidence>
<dbReference type="InterPro" id="IPR003781">
    <property type="entry name" value="CoA-bd"/>
</dbReference>
<dbReference type="SUPFAM" id="SSF51735">
    <property type="entry name" value="NAD(P)-binding Rossmann-fold domains"/>
    <property type="match status" value="1"/>
</dbReference>
<evidence type="ECO:0000313" key="3">
    <source>
        <dbReference type="Proteomes" id="UP000229681"/>
    </source>
</evidence>
<gene>
    <name evidence="2" type="ORF">CUN49_15300</name>
</gene>
<sequence length="48" mass="5489">MRLTTDEEIRQLLQEAQHVAVVGWSPKPDRPSHEVAAYLKAHGYTVYP</sequence>
<feature type="domain" description="CoA-binding" evidence="1">
    <location>
        <begin position="18"/>
        <end position="48"/>
    </location>
</feature>
<evidence type="ECO:0000259" key="1">
    <source>
        <dbReference type="Pfam" id="PF13380"/>
    </source>
</evidence>
<dbReference type="EMBL" id="PGTM01000358">
    <property type="protein sequence ID" value="PJF34514.1"/>
    <property type="molecule type" value="Genomic_DNA"/>
</dbReference>
<dbReference type="AlphaFoldDB" id="A0A2M8PAD4"/>
<feature type="non-terminal residue" evidence="2">
    <location>
        <position position="48"/>
    </location>
</feature>
<dbReference type="InterPro" id="IPR036291">
    <property type="entry name" value="NAD(P)-bd_dom_sf"/>
</dbReference>
<protein>
    <submittedName>
        <fullName evidence="2">CoA-binding protein</fullName>
    </submittedName>
</protein>
<dbReference type="Gene3D" id="3.40.50.720">
    <property type="entry name" value="NAD(P)-binding Rossmann-like Domain"/>
    <property type="match status" value="1"/>
</dbReference>
<name>A0A2M8PAD4_9CHLR</name>
<dbReference type="Pfam" id="PF13380">
    <property type="entry name" value="CoA_binding_2"/>
    <property type="match status" value="1"/>
</dbReference>
<organism evidence="2 3">
    <name type="scientific">Candidatus Thermofonsia Clade 1 bacterium</name>
    <dbReference type="NCBI Taxonomy" id="2364210"/>
    <lineage>
        <taxon>Bacteria</taxon>
        <taxon>Bacillati</taxon>
        <taxon>Chloroflexota</taxon>
        <taxon>Candidatus Thermofontia</taxon>
        <taxon>Candidatus Thermofonsia Clade 1</taxon>
    </lineage>
</organism>
<reference evidence="2 3" key="1">
    <citation type="submission" date="2017-11" db="EMBL/GenBank/DDBJ databases">
        <title>Evolution of Phototrophy in the Chloroflexi Phylum Driven by Horizontal Gene Transfer.</title>
        <authorList>
            <person name="Ward L.M."/>
            <person name="Hemp J."/>
            <person name="Shih P.M."/>
            <person name="Mcglynn S.E."/>
            <person name="Fischer W."/>
        </authorList>
    </citation>
    <scope>NUCLEOTIDE SEQUENCE [LARGE SCALE GENOMIC DNA]</scope>
    <source>
        <strain evidence="2">JP3_13</strain>
    </source>
</reference>
<dbReference type="Proteomes" id="UP000229681">
    <property type="component" value="Unassembled WGS sequence"/>
</dbReference>